<evidence type="ECO:0000313" key="3">
    <source>
        <dbReference type="EMBL" id="OJJ81136.1"/>
    </source>
</evidence>
<sequence>MPPQTQDSPRGARGGRGGRARGRGRGRGRGGHGRGGSQANTTENTTTAPAPAATATPEENPNQNQRGQRNCKNGRRSSRGRGKTSQPQAMMPQSESRQNQQAGAAQKAPTEKKKKNRKKKAAPTPSDAANPTKDKTPNKKENKPTPPPKKTKPSLTTLPAEIRWKIYNYIFQPTYRVAITRQKPKWTTSPTDTRKRLYHTRLPYRNPKTQMSPHDSKHSQVVRRRNPLPISLIFSCKVIYRETILHLYANTQFVFNSTRALDRFLHTTSSQTQEAIQHIELNHIMYNEPRLLGFRVFKHRSDLAWYCACEDLAVACKSLRALHISMKIWDWPIHLELGERWSWPLLVFERFGNKVDFASVTLQMCKFEEERLKEMSREVEKRLMRSEAWQVREDERMAREINGKVKANRVLRVVF</sequence>
<gene>
    <name evidence="3" type="ORF">ASPGLDRAFT_38342</name>
</gene>
<dbReference type="GeneID" id="34461195"/>
<dbReference type="PANTHER" id="PTHR38790:SF8">
    <property type="entry name" value="F-BOX DOMAIN-CONTAINING PROTEIN"/>
    <property type="match status" value="1"/>
</dbReference>
<organism evidence="3 4">
    <name type="scientific">Aspergillus glaucus CBS 516.65</name>
    <dbReference type="NCBI Taxonomy" id="1160497"/>
    <lineage>
        <taxon>Eukaryota</taxon>
        <taxon>Fungi</taxon>
        <taxon>Dikarya</taxon>
        <taxon>Ascomycota</taxon>
        <taxon>Pezizomycotina</taxon>
        <taxon>Eurotiomycetes</taxon>
        <taxon>Eurotiomycetidae</taxon>
        <taxon>Eurotiales</taxon>
        <taxon>Aspergillaceae</taxon>
        <taxon>Aspergillus</taxon>
        <taxon>Aspergillus subgen. Aspergillus</taxon>
    </lineage>
</organism>
<feature type="region of interest" description="Disordered" evidence="1">
    <location>
        <begin position="1"/>
        <end position="156"/>
    </location>
</feature>
<feature type="compositionally biased region" description="Basic residues" evidence="1">
    <location>
        <begin position="112"/>
        <end position="121"/>
    </location>
</feature>
<dbReference type="VEuPathDB" id="FungiDB:ASPGLDRAFT_38342"/>
<dbReference type="Proteomes" id="UP000184300">
    <property type="component" value="Unassembled WGS sequence"/>
</dbReference>
<evidence type="ECO:0000259" key="2">
    <source>
        <dbReference type="Pfam" id="PF24864"/>
    </source>
</evidence>
<feature type="compositionally biased region" description="Basic and acidic residues" evidence="1">
    <location>
        <begin position="132"/>
        <end position="143"/>
    </location>
</feature>
<protein>
    <recommendedName>
        <fullName evidence="2">DUF7730 domain-containing protein</fullName>
    </recommendedName>
</protein>
<dbReference type="STRING" id="1160497.A0A1L9VB24"/>
<evidence type="ECO:0000313" key="4">
    <source>
        <dbReference type="Proteomes" id="UP000184300"/>
    </source>
</evidence>
<feature type="compositionally biased region" description="Polar residues" evidence="1">
    <location>
        <begin position="83"/>
        <end position="103"/>
    </location>
</feature>
<feature type="compositionally biased region" description="Basic residues" evidence="1">
    <location>
        <begin position="16"/>
        <end position="32"/>
    </location>
</feature>
<dbReference type="Pfam" id="PF24864">
    <property type="entry name" value="DUF7730"/>
    <property type="match status" value="1"/>
</dbReference>
<reference evidence="4" key="1">
    <citation type="journal article" date="2017" name="Genome Biol.">
        <title>Comparative genomics reveals high biological diversity and specific adaptations in the industrially and medically important fungal genus Aspergillus.</title>
        <authorList>
            <person name="de Vries R.P."/>
            <person name="Riley R."/>
            <person name="Wiebenga A."/>
            <person name="Aguilar-Osorio G."/>
            <person name="Amillis S."/>
            <person name="Uchima C.A."/>
            <person name="Anderluh G."/>
            <person name="Asadollahi M."/>
            <person name="Askin M."/>
            <person name="Barry K."/>
            <person name="Battaglia E."/>
            <person name="Bayram O."/>
            <person name="Benocci T."/>
            <person name="Braus-Stromeyer S.A."/>
            <person name="Caldana C."/>
            <person name="Canovas D."/>
            <person name="Cerqueira G.C."/>
            <person name="Chen F."/>
            <person name="Chen W."/>
            <person name="Choi C."/>
            <person name="Clum A."/>
            <person name="Dos Santos R.A."/>
            <person name="Damasio A.R."/>
            <person name="Diallinas G."/>
            <person name="Emri T."/>
            <person name="Fekete E."/>
            <person name="Flipphi M."/>
            <person name="Freyberg S."/>
            <person name="Gallo A."/>
            <person name="Gournas C."/>
            <person name="Habgood R."/>
            <person name="Hainaut M."/>
            <person name="Harispe M.L."/>
            <person name="Henrissat B."/>
            <person name="Hilden K.S."/>
            <person name="Hope R."/>
            <person name="Hossain A."/>
            <person name="Karabika E."/>
            <person name="Karaffa L."/>
            <person name="Karanyi Z."/>
            <person name="Krasevec N."/>
            <person name="Kuo A."/>
            <person name="Kusch H."/>
            <person name="LaButti K."/>
            <person name="Lagendijk E.L."/>
            <person name="Lapidus A."/>
            <person name="Levasseur A."/>
            <person name="Lindquist E."/>
            <person name="Lipzen A."/>
            <person name="Logrieco A.F."/>
            <person name="MacCabe A."/>
            <person name="Maekelae M.R."/>
            <person name="Malavazi I."/>
            <person name="Melin P."/>
            <person name="Meyer V."/>
            <person name="Mielnichuk N."/>
            <person name="Miskei M."/>
            <person name="Molnar A.P."/>
            <person name="Mule G."/>
            <person name="Ngan C.Y."/>
            <person name="Orejas M."/>
            <person name="Orosz E."/>
            <person name="Ouedraogo J.P."/>
            <person name="Overkamp K.M."/>
            <person name="Park H.-S."/>
            <person name="Perrone G."/>
            <person name="Piumi F."/>
            <person name="Punt P.J."/>
            <person name="Ram A.F."/>
            <person name="Ramon A."/>
            <person name="Rauscher S."/>
            <person name="Record E."/>
            <person name="Riano-Pachon D.M."/>
            <person name="Robert V."/>
            <person name="Roehrig J."/>
            <person name="Ruller R."/>
            <person name="Salamov A."/>
            <person name="Salih N.S."/>
            <person name="Samson R.A."/>
            <person name="Sandor E."/>
            <person name="Sanguinetti M."/>
            <person name="Schuetze T."/>
            <person name="Sepcic K."/>
            <person name="Shelest E."/>
            <person name="Sherlock G."/>
            <person name="Sophianopoulou V."/>
            <person name="Squina F.M."/>
            <person name="Sun H."/>
            <person name="Susca A."/>
            <person name="Todd R.B."/>
            <person name="Tsang A."/>
            <person name="Unkles S.E."/>
            <person name="van de Wiele N."/>
            <person name="van Rossen-Uffink D."/>
            <person name="Oliveira J.V."/>
            <person name="Vesth T.C."/>
            <person name="Visser J."/>
            <person name="Yu J.-H."/>
            <person name="Zhou M."/>
            <person name="Andersen M.R."/>
            <person name="Archer D.B."/>
            <person name="Baker S.E."/>
            <person name="Benoit I."/>
            <person name="Brakhage A.A."/>
            <person name="Braus G.H."/>
            <person name="Fischer R."/>
            <person name="Frisvad J.C."/>
            <person name="Goldman G.H."/>
            <person name="Houbraken J."/>
            <person name="Oakley B."/>
            <person name="Pocsi I."/>
            <person name="Scazzocchio C."/>
            <person name="Seiboth B."/>
            <person name="vanKuyk P.A."/>
            <person name="Wortman J."/>
            <person name="Dyer P.S."/>
            <person name="Grigoriev I.V."/>
        </authorList>
    </citation>
    <scope>NUCLEOTIDE SEQUENCE [LARGE SCALE GENOMIC DNA]</scope>
    <source>
        <strain evidence="4">CBS 516.65</strain>
    </source>
</reference>
<dbReference type="OrthoDB" id="4757095at2759"/>
<feature type="domain" description="DUF7730" evidence="2">
    <location>
        <begin position="155"/>
        <end position="327"/>
    </location>
</feature>
<feature type="compositionally biased region" description="Low complexity" evidence="1">
    <location>
        <begin position="39"/>
        <end position="62"/>
    </location>
</feature>
<dbReference type="AlphaFoldDB" id="A0A1L9VB24"/>
<name>A0A1L9VB24_ASPGL</name>
<keyword evidence="4" id="KW-1185">Reference proteome</keyword>
<dbReference type="InterPro" id="IPR056632">
    <property type="entry name" value="DUF7730"/>
</dbReference>
<accession>A0A1L9VB24</accession>
<proteinExistence type="predicted"/>
<dbReference type="PANTHER" id="PTHR38790">
    <property type="entry name" value="2EXR DOMAIN-CONTAINING PROTEIN-RELATED"/>
    <property type="match status" value="1"/>
</dbReference>
<feature type="compositionally biased region" description="Basic residues" evidence="1">
    <location>
        <begin position="72"/>
        <end position="82"/>
    </location>
</feature>
<evidence type="ECO:0000256" key="1">
    <source>
        <dbReference type="SAM" id="MobiDB-lite"/>
    </source>
</evidence>
<dbReference type="RefSeq" id="XP_022397834.1">
    <property type="nucleotide sequence ID" value="XM_022544934.1"/>
</dbReference>
<dbReference type="EMBL" id="KV878907">
    <property type="protein sequence ID" value="OJJ81136.1"/>
    <property type="molecule type" value="Genomic_DNA"/>
</dbReference>